<comment type="similarity">
    <text evidence="6">Belongs to the peptidase M48 family.</text>
</comment>
<keyword evidence="7" id="KW-0472">Membrane</keyword>
<dbReference type="eggNOG" id="COG0501">
    <property type="taxonomic scope" value="Bacteria"/>
</dbReference>
<dbReference type="EMBL" id="AFIG01000002">
    <property type="protein sequence ID" value="EGL53956.1"/>
    <property type="molecule type" value="Genomic_DNA"/>
</dbReference>
<keyword evidence="4 6" id="KW-0862">Zinc</keyword>
<evidence type="ECO:0000313" key="10">
    <source>
        <dbReference type="Proteomes" id="UP000003544"/>
    </source>
</evidence>
<evidence type="ECO:0000256" key="5">
    <source>
        <dbReference type="ARBA" id="ARBA00023049"/>
    </source>
</evidence>
<accession>F5T0W1</accession>
<feature type="transmembrane region" description="Helical" evidence="7">
    <location>
        <begin position="286"/>
        <end position="303"/>
    </location>
</feature>
<dbReference type="GO" id="GO:0006508">
    <property type="term" value="P:proteolysis"/>
    <property type="evidence" value="ECO:0007669"/>
    <property type="project" value="UniProtKB-KW"/>
</dbReference>
<evidence type="ECO:0000256" key="7">
    <source>
        <dbReference type="SAM" id="Phobius"/>
    </source>
</evidence>
<dbReference type="GO" id="GO:0046872">
    <property type="term" value="F:metal ion binding"/>
    <property type="evidence" value="ECO:0007669"/>
    <property type="project" value="UniProtKB-KW"/>
</dbReference>
<keyword evidence="7" id="KW-1133">Transmembrane helix</keyword>
<feature type="transmembrane region" description="Helical" evidence="7">
    <location>
        <begin position="52"/>
        <end position="77"/>
    </location>
</feature>
<keyword evidence="10" id="KW-1185">Reference proteome</keyword>
<dbReference type="Proteomes" id="UP000003544">
    <property type="component" value="Unassembled WGS sequence"/>
</dbReference>
<dbReference type="PANTHER" id="PTHR34978">
    <property type="entry name" value="POSSIBLE SENSOR-TRANSDUCER PROTEIN BLAR"/>
    <property type="match status" value="1"/>
</dbReference>
<dbReference type="Pfam" id="PF01435">
    <property type="entry name" value="Peptidase_M48"/>
    <property type="match status" value="1"/>
</dbReference>
<dbReference type="PANTHER" id="PTHR34978:SF3">
    <property type="entry name" value="SLR0241 PROTEIN"/>
    <property type="match status" value="1"/>
</dbReference>
<evidence type="ECO:0000256" key="3">
    <source>
        <dbReference type="ARBA" id="ARBA00022801"/>
    </source>
</evidence>
<dbReference type="InterPro" id="IPR052173">
    <property type="entry name" value="Beta-lactam_resp_regulator"/>
</dbReference>
<reference evidence="9 10" key="1">
    <citation type="journal article" date="2011" name="J. Bacteriol.">
        <title>Draft genome sequence of Methylophaga aminisulfidivorans MP T.</title>
        <authorList>
            <person name="Han G.H."/>
            <person name="Kim W."/>
            <person name="Chun J."/>
            <person name="Kim S.W."/>
        </authorList>
    </citation>
    <scope>NUCLEOTIDE SEQUENCE [LARGE SCALE GENOMIC DNA]</scope>
    <source>
        <strain evidence="10">MP(T)</strain>
    </source>
</reference>
<dbReference type="STRING" id="1026882.MAMP_00355"/>
<evidence type="ECO:0000256" key="6">
    <source>
        <dbReference type="RuleBase" id="RU003983"/>
    </source>
</evidence>
<name>F5T0W1_9GAMM</name>
<dbReference type="OrthoDB" id="7057814at2"/>
<comment type="cofactor">
    <cofactor evidence="6">
        <name>Zn(2+)</name>
        <dbReference type="ChEBI" id="CHEBI:29105"/>
    </cofactor>
    <text evidence="6">Binds 1 zinc ion per subunit.</text>
</comment>
<evidence type="ECO:0000256" key="1">
    <source>
        <dbReference type="ARBA" id="ARBA00022670"/>
    </source>
</evidence>
<feature type="transmembrane region" description="Helical" evidence="7">
    <location>
        <begin position="97"/>
        <end position="121"/>
    </location>
</feature>
<dbReference type="CDD" id="cd07326">
    <property type="entry name" value="M56_BlaR1_MecR1_like"/>
    <property type="match status" value="1"/>
</dbReference>
<keyword evidence="7" id="KW-0812">Transmembrane</keyword>
<dbReference type="AlphaFoldDB" id="F5T0W1"/>
<keyword evidence="2" id="KW-0479">Metal-binding</keyword>
<gene>
    <name evidence="9" type="ORF">MAMP_00355</name>
</gene>
<sequence length="316" mass="35479">MFFDLAAFLLNILSLGTVAFFSGIFASSLLVSANTGLWSFTLAPARKQKLMWLTVSMPWALAIASPVLLALSLETIFPKLSDMMHWHHSNEFVINSWHIYPTILLILVFSFTFVKSCVLAARHAQTFTHFRTFSDSEGLLDVREPNAFSAGLINPQTFITKGLATKLDASELKIVQLHELSHVKNRDSLKKLIFGFMSSFFPRSISKRLQHEMAFSMELIADSFVVSSGVSKFDIATTLLKVSKIISTYERGQVEANIQCNFSGNEVKARIENLLTQQPASTITNFSLYGSLILISLFCLLSLDTFHHLVETFFHH</sequence>
<keyword evidence="5 6" id="KW-0482">Metalloprotease</keyword>
<evidence type="ECO:0000259" key="8">
    <source>
        <dbReference type="Pfam" id="PF01435"/>
    </source>
</evidence>
<dbReference type="GO" id="GO:0004222">
    <property type="term" value="F:metalloendopeptidase activity"/>
    <property type="evidence" value="ECO:0007669"/>
    <property type="project" value="InterPro"/>
</dbReference>
<organism evidence="9 10">
    <name type="scientific">Methylophaga aminisulfidivorans MP</name>
    <dbReference type="NCBI Taxonomy" id="1026882"/>
    <lineage>
        <taxon>Bacteria</taxon>
        <taxon>Pseudomonadati</taxon>
        <taxon>Pseudomonadota</taxon>
        <taxon>Gammaproteobacteria</taxon>
        <taxon>Thiotrichales</taxon>
        <taxon>Piscirickettsiaceae</taxon>
        <taxon>Methylophaga</taxon>
    </lineage>
</organism>
<feature type="transmembrane region" description="Helical" evidence="7">
    <location>
        <begin position="6"/>
        <end position="31"/>
    </location>
</feature>
<comment type="caution">
    <text evidence="9">The sequence shown here is derived from an EMBL/GenBank/DDBJ whole genome shotgun (WGS) entry which is preliminary data.</text>
</comment>
<keyword evidence="3 6" id="KW-0378">Hydrolase</keyword>
<proteinExistence type="inferred from homology"/>
<dbReference type="RefSeq" id="WP_007146204.1">
    <property type="nucleotide sequence ID" value="NZ_AFIG01000002.1"/>
</dbReference>
<dbReference type="InterPro" id="IPR001915">
    <property type="entry name" value="Peptidase_M48"/>
</dbReference>
<evidence type="ECO:0000256" key="4">
    <source>
        <dbReference type="ARBA" id="ARBA00022833"/>
    </source>
</evidence>
<keyword evidence="1 6" id="KW-0645">Protease</keyword>
<dbReference type="Gene3D" id="3.30.2010.10">
    <property type="entry name" value="Metalloproteases ('zincins'), catalytic domain"/>
    <property type="match status" value="1"/>
</dbReference>
<evidence type="ECO:0000313" key="9">
    <source>
        <dbReference type="EMBL" id="EGL53956.1"/>
    </source>
</evidence>
<feature type="domain" description="Peptidase M48" evidence="8">
    <location>
        <begin position="140"/>
        <end position="199"/>
    </location>
</feature>
<evidence type="ECO:0000256" key="2">
    <source>
        <dbReference type="ARBA" id="ARBA00022723"/>
    </source>
</evidence>
<protein>
    <submittedName>
        <fullName evidence="9">Regulatory sensor-transducer, BlaR1/MecR1 family</fullName>
    </submittedName>
</protein>